<accession>A0ACB9QFT2</accession>
<proteinExistence type="predicted"/>
<reference evidence="2" key="1">
    <citation type="journal article" date="2023" name="Front. Plant Sci.">
        <title>Chromosomal-level genome assembly of Melastoma candidum provides insights into trichome evolution.</title>
        <authorList>
            <person name="Zhong Y."/>
            <person name="Wu W."/>
            <person name="Sun C."/>
            <person name="Zou P."/>
            <person name="Liu Y."/>
            <person name="Dai S."/>
            <person name="Zhou R."/>
        </authorList>
    </citation>
    <scope>NUCLEOTIDE SEQUENCE [LARGE SCALE GENOMIC DNA]</scope>
</reference>
<gene>
    <name evidence="1" type="ORF">MLD38_021538</name>
</gene>
<dbReference type="Proteomes" id="UP001057402">
    <property type="component" value="Chromosome 6"/>
</dbReference>
<dbReference type="EMBL" id="CM042885">
    <property type="protein sequence ID" value="KAI4365563.1"/>
    <property type="molecule type" value="Genomic_DNA"/>
</dbReference>
<comment type="caution">
    <text evidence="1">The sequence shown here is derived from an EMBL/GenBank/DDBJ whole genome shotgun (WGS) entry which is preliminary data.</text>
</comment>
<protein>
    <submittedName>
        <fullName evidence="1">Uncharacterized protein</fullName>
    </submittedName>
</protein>
<evidence type="ECO:0000313" key="2">
    <source>
        <dbReference type="Proteomes" id="UP001057402"/>
    </source>
</evidence>
<organism evidence="1 2">
    <name type="scientific">Melastoma candidum</name>
    <dbReference type="NCBI Taxonomy" id="119954"/>
    <lineage>
        <taxon>Eukaryota</taxon>
        <taxon>Viridiplantae</taxon>
        <taxon>Streptophyta</taxon>
        <taxon>Embryophyta</taxon>
        <taxon>Tracheophyta</taxon>
        <taxon>Spermatophyta</taxon>
        <taxon>Magnoliopsida</taxon>
        <taxon>eudicotyledons</taxon>
        <taxon>Gunneridae</taxon>
        <taxon>Pentapetalae</taxon>
        <taxon>rosids</taxon>
        <taxon>malvids</taxon>
        <taxon>Myrtales</taxon>
        <taxon>Melastomataceae</taxon>
        <taxon>Melastomatoideae</taxon>
        <taxon>Melastomateae</taxon>
        <taxon>Melastoma</taxon>
    </lineage>
</organism>
<sequence>MSVTDYCRRLKGLADSLRDLGEPISDRTLVLNLIGGLSPRFATQAELLPLQVPFPTFASARSALLLAEMRHPTANGTTDGDTALLVATPSSQGNPTNKGKNGKCKGKGGGGGGGGGERGKGGGGGNAGSGDQKQPPLPPSGSWVMMAPWASAPWAGTQHGRPGLLEPRPVQPAQHVFNVQQSSPASVAGSDVPLPAAWDQAGLLAALNNLHTQGQPNGGWVMDTGATSHMVSSDGTLRSSRPLTLPVSITIGNGSSIPVSRVGNTSLTTPSSSYALNDVLLVPSLIQNLISVRKLTRDNFCSVTFDSHGFSIKDLRSGTVILRFNSSGDLYTIPASSPHALLTTSSPSTVWHRRLGHPGRDAILHLQKRSAIPLNTFSPSCHACRLGKPVKLPFTRSHSVSTAPFQLLHCDLWTSLILSNSGFRYYLIIVDDFSHYFWTFPLRNNSDVLSIFQTFVPYVHTQFQLPLQCLQTDSGREFIISAVLSFLNTHGILLRSSCPYTSQQNGKAERSIRTTNDVIRCLLLQGSMASSY</sequence>
<keyword evidence="2" id="KW-1185">Reference proteome</keyword>
<name>A0ACB9QFT2_9MYRT</name>
<evidence type="ECO:0000313" key="1">
    <source>
        <dbReference type="EMBL" id="KAI4365563.1"/>
    </source>
</evidence>